<feature type="transmembrane region" description="Helical" evidence="7">
    <location>
        <begin position="459"/>
        <end position="477"/>
    </location>
</feature>
<dbReference type="NCBIfam" id="TIGR00711">
    <property type="entry name" value="efflux_EmrB"/>
    <property type="match status" value="1"/>
</dbReference>
<feature type="transmembrane region" description="Helical" evidence="7">
    <location>
        <begin position="280"/>
        <end position="302"/>
    </location>
</feature>
<evidence type="ECO:0000256" key="6">
    <source>
        <dbReference type="ARBA" id="ARBA00023136"/>
    </source>
</evidence>
<dbReference type="RefSeq" id="WP_201657204.1">
    <property type="nucleotide sequence ID" value="NZ_CP068047.1"/>
</dbReference>
<feature type="transmembrane region" description="Helical" evidence="7">
    <location>
        <begin position="20"/>
        <end position="43"/>
    </location>
</feature>
<evidence type="ECO:0000256" key="4">
    <source>
        <dbReference type="ARBA" id="ARBA00022692"/>
    </source>
</evidence>
<keyword evidence="3" id="KW-1003">Cell membrane</keyword>
<dbReference type="PANTHER" id="PTHR42718">
    <property type="entry name" value="MAJOR FACILITATOR SUPERFAMILY MULTIDRUG TRANSPORTER MFSC"/>
    <property type="match status" value="1"/>
</dbReference>
<feature type="transmembrane region" description="Helical" evidence="7">
    <location>
        <begin position="180"/>
        <end position="199"/>
    </location>
</feature>
<evidence type="ECO:0000313" key="10">
    <source>
        <dbReference type="Proteomes" id="UP000595460"/>
    </source>
</evidence>
<feature type="transmembrane region" description="Helical" evidence="7">
    <location>
        <begin position="322"/>
        <end position="340"/>
    </location>
</feature>
<evidence type="ECO:0000313" key="9">
    <source>
        <dbReference type="EMBL" id="QQR36164.1"/>
    </source>
</evidence>
<feature type="transmembrane region" description="Helical" evidence="7">
    <location>
        <begin position="112"/>
        <end position="133"/>
    </location>
</feature>
<dbReference type="InterPro" id="IPR004638">
    <property type="entry name" value="EmrB-like"/>
</dbReference>
<comment type="subcellular location">
    <subcellularLocation>
        <location evidence="1">Cell membrane</location>
        <topology evidence="1">Multi-pass membrane protein</topology>
    </subcellularLocation>
</comment>
<dbReference type="Proteomes" id="UP000595460">
    <property type="component" value="Chromosome"/>
</dbReference>
<feature type="transmembrane region" description="Helical" evidence="7">
    <location>
        <begin position="377"/>
        <end position="400"/>
    </location>
</feature>
<evidence type="ECO:0000259" key="8">
    <source>
        <dbReference type="PROSITE" id="PS50850"/>
    </source>
</evidence>
<feature type="transmembrane region" description="Helical" evidence="7">
    <location>
        <begin position="236"/>
        <end position="259"/>
    </location>
</feature>
<dbReference type="Gene3D" id="1.20.1720.10">
    <property type="entry name" value="Multidrug resistance protein D"/>
    <property type="match status" value="1"/>
</dbReference>
<dbReference type="SUPFAM" id="SSF103473">
    <property type="entry name" value="MFS general substrate transporter"/>
    <property type="match status" value="2"/>
</dbReference>
<evidence type="ECO:0000256" key="3">
    <source>
        <dbReference type="ARBA" id="ARBA00022475"/>
    </source>
</evidence>
<feature type="domain" description="Major facilitator superfamily (MFS) profile" evidence="8">
    <location>
        <begin position="21"/>
        <end position="483"/>
    </location>
</feature>
<dbReference type="Pfam" id="PF07690">
    <property type="entry name" value="MFS_1"/>
    <property type="match status" value="2"/>
</dbReference>
<proteinExistence type="predicted"/>
<feature type="transmembrane region" description="Helical" evidence="7">
    <location>
        <begin position="421"/>
        <end position="439"/>
    </location>
</feature>
<name>A0ABX7BYR9_9HYPH</name>
<dbReference type="EMBL" id="CP068047">
    <property type="protein sequence ID" value="QQR36164.1"/>
    <property type="molecule type" value="Genomic_DNA"/>
</dbReference>
<feature type="transmembrane region" description="Helical" evidence="7">
    <location>
        <begin position="87"/>
        <end position="106"/>
    </location>
</feature>
<keyword evidence="10" id="KW-1185">Reference proteome</keyword>
<dbReference type="Gene3D" id="1.20.1250.20">
    <property type="entry name" value="MFS general substrate transporter like domains"/>
    <property type="match status" value="1"/>
</dbReference>
<organism evidence="9 10">
    <name type="scientific">Devosia oryziradicis</name>
    <dbReference type="NCBI Taxonomy" id="2801335"/>
    <lineage>
        <taxon>Bacteria</taxon>
        <taxon>Pseudomonadati</taxon>
        <taxon>Pseudomonadota</taxon>
        <taxon>Alphaproteobacteria</taxon>
        <taxon>Hyphomicrobiales</taxon>
        <taxon>Devosiaceae</taxon>
        <taxon>Devosia</taxon>
    </lineage>
</organism>
<evidence type="ECO:0000256" key="1">
    <source>
        <dbReference type="ARBA" id="ARBA00004651"/>
    </source>
</evidence>
<dbReference type="InterPro" id="IPR020846">
    <property type="entry name" value="MFS_dom"/>
</dbReference>
<evidence type="ECO:0000256" key="7">
    <source>
        <dbReference type="SAM" id="Phobius"/>
    </source>
</evidence>
<feature type="transmembrane region" description="Helical" evidence="7">
    <location>
        <begin position="145"/>
        <end position="168"/>
    </location>
</feature>
<reference evidence="9 10" key="1">
    <citation type="submission" date="2021-01" db="EMBL/GenBank/DDBJ databases">
        <title>Genome seq and assembly of Devosia sp. G19.</title>
        <authorList>
            <person name="Chhetri G."/>
        </authorList>
    </citation>
    <scope>NUCLEOTIDE SEQUENCE [LARGE SCALE GENOMIC DNA]</scope>
    <source>
        <strain evidence="9 10">G19</strain>
    </source>
</reference>
<feature type="transmembrane region" description="Helical" evidence="7">
    <location>
        <begin position="55"/>
        <end position="75"/>
    </location>
</feature>
<dbReference type="PROSITE" id="PS50850">
    <property type="entry name" value="MFS"/>
    <property type="match status" value="1"/>
</dbReference>
<evidence type="ECO:0000256" key="2">
    <source>
        <dbReference type="ARBA" id="ARBA00022448"/>
    </source>
</evidence>
<keyword evidence="6 7" id="KW-0472">Membrane</keyword>
<protein>
    <submittedName>
        <fullName evidence="9">DHA2 family efflux MFS transporter permease subunit</fullName>
    </submittedName>
</protein>
<dbReference type="InterPro" id="IPR036259">
    <property type="entry name" value="MFS_trans_sf"/>
</dbReference>
<keyword evidence="4 7" id="KW-0812">Transmembrane</keyword>
<gene>
    <name evidence="9" type="ORF">JI749_00525</name>
</gene>
<keyword evidence="5 7" id="KW-1133">Transmembrane helix</keyword>
<feature type="transmembrane region" description="Helical" evidence="7">
    <location>
        <begin position="347"/>
        <end position="365"/>
    </location>
</feature>
<evidence type="ECO:0000256" key="5">
    <source>
        <dbReference type="ARBA" id="ARBA00022989"/>
    </source>
</evidence>
<dbReference type="InterPro" id="IPR011701">
    <property type="entry name" value="MFS"/>
</dbReference>
<dbReference type="PANTHER" id="PTHR42718:SF39">
    <property type="entry name" value="ACTINORHODIN TRANSPORTER-RELATED"/>
    <property type="match status" value="1"/>
</dbReference>
<keyword evidence="2" id="KW-0813">Transport</keyword>
<dbReference type="CDD" id="cd17321">
    <property type="entry name" value="MFS_MMR_MDR_like"/>
    <property type="match status" value="1"/>
</dbReference>
<feature type="transmembrane region" description="Helical" evidence="7">
    <location>
        <begin position="211"/>
        <end position="230"/>
    </location>
</feature>
<dbReference type="PRINTS" id="PR01036">
    <property type="entry name" value="TCRTETB"/>
</dbReference>
<sequence>MSDTHNPGAAAAAPDSRRWLALFILLIANFMNLIDVTIVNVALPSMREGLGATDSQIEWVIAAYILAFALGLLPFGRLGDILGRTTLFLWGVAGFTAASALCGLAPNIEFLIIARIIQGLAGAMMTPQVLAIATVTFPPHERGQAFSLFGLSAGLASVCGPILGGVLISANLFGLSWQPIFLVNVPIGIAAVIAGWYLIPRLPGHAGMSNDYVGIGLFGLGILAVVFPIVEGRAYGWPLWAFAMIAAGVVLLAVFLLWTRRRAAAGQPQLLNYDLISNRQFAFGAFVVTVFASGIPGMFMVISLLLQGGFNFTPLESGLTNTPFSVGVLIASVIAGRFGARYLRARLALAGALLSFGIAWLHFYIAGVTDSIDHWAFLPPLLIAGIGLGLGFSSLFQLVLANVPPRDAGAGSGALQAFQQVGGALGVAIIGEIFFTNLGNSFAAGGTPHAAFASASSLALWYVVGSFALVLLLSPLFKGPKAGPGRGGVPVQPALVEA</sequence>
<accession>A0ABX7BYR9</accession>